<evidence type="ECO:0000313" key="1">
    <source>
        <dbReference type="EMBL" id="RDL37962.1"/>
    </source>
</evidence>
<dbReference type="GeneID" id="43598244"/>
<dbReference type="PANTHER" id="PTHR35205:SF1">
    <property type="entry name" value="ZU5 DOMAIN-CONTAINING PROTEIN"/>
    <property type="match status" value="1"/>
</dbReference>
<dbReference type="AlphaFoldDB" id="A0A370TR13"/>
<dbReference type="SUPFAM" id="SSF52540">
    <property type="entry name" value="P-loop containing nucleoside triphosphate hydrolases"/>
    <property type="match status" value="1"/>
</dbReference>
<name>A0A370TR13_9HELO</name>
<dbReference type="GO" id="GO:0043531">
    <property type="term" value="F:ADP binding"/>
    <property type="evidence" value="ECO:0007669"/>
    <property type="project" value="InterPro"/>
</dbReference>
<organism evidence="1 2">
    <name type="scientific">Venustampulla echinocandica</name>
    <dbReference type="NCBI Taxonomy" id="2656787"/>
    <lineage>
        <taxon>Eukaryota</taxon>
        <taxon>Fungi</taxon>
        <taxon>Dikarya</taxon>
        <taxon>Ascomycota</taxon>
        <taxon>Pezizomycotina</taxon>
        <taxon>Leotiomycetes</taxon>
        <taxon>Helotiales</taxon>
        <taxon>Pleuroascaceae</taxon>
        <taxon>Venustampulla</taxon>
    </lineage>
</organism>
<sequence length="728" mass="82504">MTSTWLFKRLIVEHHSAILNLPGEDVIPQDADHLEIARFSSKDDRNFPPMLARLRTLSRRLASEAQAAQAVEQQVQSGVDIPQGMIHISNARGYPDSTTLFEVPFAPCETFKGRKNDLGYMQEFFSASNDDGQLKYVLSGLGGCGKTHTALKYAYNNRFKYKNGVIFFNASSKTTLIADFTRVSELLKLPQSSNKVEGIKQWFSRAENSDWLFIFDNADDMTSVPLSSYIPRTTRGHLIITTRDETAIGKVSEHGHSIKPLEPEEAIQVLFSKARIAQPSADDVKQAGEIVELLGCLPLAVDQAGAFIRTQQKPLREYRRLFEDRILEVVKTSPQRDSIENSYLTVWEINFRQTEKDCPMAAKLLLLLSFLEGTDIPESMLRRGCSPKKVWDTNAESTVLRLQGDTQASQDALENHIRNSIGPGLDEDLESDARWNAQRGELVLSFAENLLRMNNSARTKVELADWKPLNLAAPSAMEKLVAQSRDVTLGRLLRNDGQFKEALPIFERLLKETGSVTHNSTGWQLVMFNNVSDLYCEVGRPLDVEAVIEEQLKLVYARKWENIPTGRRLQLALVESLIRRGEFRPAETCLDKLILVLEADEDPNEVQNTNHFLAWTCLARISHMEGRWDQALICWNRAAGIIEKCCWEKTFSNAIVLFSIAQVLYHTGREDEAIINVQKAEVALKVEGRRYWIVGLGSYWFDYVCVPLGDWTQLHLLSSANNQTEHRW</sequence>
<accession>A0A370TR13</accession>
<reference evidence="1 2" key="1">
    <citation type="journal article" date="2018" name="IMA Fungus">
        <title>IMA Genome-F 9: Draft genome sequence of Annulohypoxylon stygium, Aspergillus mulundensis, Berkeleyomyces basicola (syn. Thielaviopsis basicola), Ceratocystis smalleyi, two Cercospora beticola strains, Coleophoma cylindrospora, Fusarium fracticaudum, Phialophora cf. hyalina, and Morchella septimelata.</title>
        <authorList>
            <person name="Wingfield B.D."/>
            <person name="Bills G.F."/>
            <person name="Dong Y."/>
            <person name="Huang W."/>
            <person name="Nel W.J."/>
            <person name="Swalarsk-Parry B.S."/>
            <person name="Vaghefi N."/>
            <person name="Wilken P.M."/>
            <person name="An Z."/>
            <person name="de Beer Z.W."/>
            <person name="De Vos L."/>
            <person name="Chen L."/>
            <person name="Duong T.A."/>
            <person name="Gao Y."/>
            <person name="Hammerbacher A."/>
            <person name="Kikkert J.R."/>
            <person name="Li Y."/>
            <person name="Li H."/>
            <person name="Li K."/>
            <person name="Li Q."/>
            <person name="Liu X."/>
            <person name="Ma X."/>
            <person name="Naidoo K."/>
            <person name="Pethybridge S.J."/>
            <person name="Sun J."/>
            <person name="Steenkamp E.T."/>
            <person name="van der Nest M.A."/>
            <person name="van Wyk S."/>
            <person name="Wingfield M.J."/>
            <person name="Xiong C."/>
            <person name="Yue Q."/>
            <person name="Zhang X."/>
        </authorList>
    </citation>
    <scope>NUCLEOTIDE SEQUENCE [LARGE SCALE GENOMIC DNA]</scope>
    <source>
        <strain evidence="1 2">BP 5553</strain>
    </source>
</reference>
<dbReference type="OrthoDB" id="5427984at2759"/>
<dbReference type="STRING" id="2656787.A0A370TR13"/>
<comment type="caution">
    <text evidence="1">The sequence shown here is derived from an EMBL/GenBank/DDBJ whole genome shotgun (WGS) entry which is preliminary data.</text>
</comment>
<protein>
    <submittedName>
        <fullName evidence="1">Uncharacterized protein</fullName>
    </submittedName>
</protein>
<evidence type="ECO:0000313" key="2">
    <source>
        <dbReference type="Proteomes" id="UP000254866"/>
    </source>
</evidence>
<dbReference type="Gene3D" id="1.25.40.10">
    <property type="entry name" value="Tetratricopeptide repeat domain"/>
    <property type="match status" value="1"/>
</dbReference>
<proteinExistence type="predicted"/>
<dbReference type="Proteomes" id="UP000254866">
    <property type="component" value="Unassembled WGS sequence"/>
</dbReference>
<dbReference type="InterPro" id="IPR027417">
    <property type="entry name" value="P-loop_NTPase"/>
</dbReference>
<dbReference type="SUPFAM" id="SSF48452">
    <property type="entry name" value="TPR-like"/>
    <property type="match status" value="1"/>
</dbReference>
<dbReference type="RefSeq" id="XP_031870618.1">
    <property type="nucleotide sequence ID" value="XM_032014018.1"/>
</dbReference>
<gene>
    <name evidence="1" type="ORF">BP5553_05395</name>
</gene>
<dbReference type="EMBL" id="NPIC01000003">
    <property type="protein sequence ID" value="RDL37962.1"/>
    <property type="molecule type" value="Genomic_DNA"/>
</dbReference>
<dbReference type="InterPro" id="IPR011990">
    <property type="entry name" value="TPR-like_helical_dom_sf"/>
</dbReference>
<keyword evidence="2" id="KW-1185">Reference proteome</keyword>
<dbReference type="Gene3D" id="3.40.50.300">
    <property type="entry name" value="P-loop containing nucleotide triphosphate hydrolases"/>
    <property type="match status" value="1"/>
</dbReference>
<dbReference type="PANTHER" id="PTHR35205">
    <property type="entry name" value="NB-ARC AND TPR DOMAIN PROTEIN"/>
    <property type="match status" value="1"/>
</dbReference>